<feature type="non-terminal residue" evidence="2">
    <location>
        <position position="1"/>
    </location>
</feature>
<proteinExistence type="predicted"/>
<keyword evidence="3" id="KW-1185">Reference proteome</keyword>
<feature type="region of interest" description="Disordered" evidence="1">
    <location>
        <begin position="1"/>
        <end position="21"/>
    </location>
</feature>
<sequence length="77" mass="8607">MEIGNVSERQQPYHSADNSRRPSMGLQCIVCAMSPSKDQTTDAHSNEDQNQNINIFCKTHVNIAQKQICLLDNMSGI</sequence>
<evidence type="ECO:0000313" key="3">
    <source>
        <dbReference type="Proteomes" id="UP000266721"/>
    </source>
</evidence>
<accession>A0A3L5TVG8</accession>
<dbReference type="AlphaFoldDB" id="A0A3L5TVG8"/>
<comment type="caution">
    <text evidence="2">The sequence shown here is derived from an EMBL/GenBank/DDBJ whole genome shotgun (WGS) entry which is preliminary data.</text>
</comment>
<name>A0A3L5TVG8_MYTGA</name>
<dbReference type="EMBL" id="KV581177">
    <property type="protein sequence ID" value="OPL33900.1"/>
    <property type="molecule type" value="Genomic_DNA"/>
</dbReference>
<dbReference type="Proteomes" id="UP000266721">
    <property type="component" value="Unassembled WGS sequence"/>
</dbReference>
<evidence type="ECO:0000313" key="2">
    <source>
        <dbReference type="EMBL" id="OPL33900.1"/>
    </source>
</evidence>
<evidence type="ECO:0000256" key="1">
    <source>
        <dbReference type="SAM" id="MobiDB-lite"/>
    </source>
</evidence>
<protein>
    <submittedName>
        <fullName evidence="2">Uncharacterized protein</fullName>
    </submittedName>
</protein>
<organism evidence="2 3">
    <name type="scientific">Mytilus galloprovincialis</name>
    <name type="common">Mediterranean mussel</name>
    <dbReference type="NCBI Taxonomy" id="29158"/>
    <lineage>
        <taxon>Eukaryota</taxon>
        <taxon>Metazoa</taxon>
        <taxon>Spiralia</taxon>
        <taxon>Lophotrochozoa</taxon>
        <taxon>Mollusca</taxon>
        <taxon>Bivalvia</taxon>
        <taxon>Autobranchia</taxon>
        <taxon>Pteriomorphia</taxon>
        <taxon>Mytilida</taxon>
        <taxon>Mytiloidea</taxon>
        <taxon>Mytilidae</taxon>
        <taxon>Mytilinae</taxon>
        <taxon>Mytilus</taxon>
    </lineage>
</organism>
<reference evidence="2 3" key="1">
    <citation type="journal article" date="2016" name="PLoS ONE">
        <title>A First Insight into the Genome of the Filter-Feeder Mussel Mytilus galloprovincialis.</title>
        <authorList>
            <person name="Murgarella M."/>
            <person name="Puiu D."/>
            <person name="Novoa B."/>
            <person name="Figueras A."/>
            <person name="Posada D."/>
            <person name="Canchaya C."/>
        </authorList>
    </citation>
    <scope>NUCLEOTIDE SEQUENCE [LARGE SCALE GENOMIC DNA]</scope>
    <source>
        <tissue evidence="2">Muscle</tissue>
    </source>
</reference>
<gene>
    <name evidence="2" type="ORF">AM593_10139</name>
</gene>